<name>A0AAV5B3P8_9ACTN</name>
<dbReference type="Proteomes" id="UP001055025">
    <property type="component" value="Unassembled WGS sequence"/>
</dbReference>
<dbReference type="EMBL" id="BQKC01000002">
    <property type="protein sequence ID" value="GJM56195.1"/>
    <property type="molecule type" value="Genomic_DNA"/>
</dbReference>
<dbReference type="AlphaFoldDB" id="A0AAV5B3P8"/>
<gene>
    <name evidence="1" type="ORF">ATOP_18500</name>
</gene>
<evidence type="ECO:0000313" key="1">
    <source>
        <dbReference type="EMBL" id="GJM56195.1"/>
    </source>
</evidence>
<organism evidence="1 2">
    <name type="scientific">Granulimonas faecalis</name>
    <dbReference type="NCBI Taxonomy" id="2894155"/>
    <lineage>
        <taxon>Bacteria</taxon>
        <taxon>Bacillati</taxon>
        <taxon>Actinomycetota</taxon>
        <taxon>Coriobacteriia</taxon>
        <taxon>Coriobacteriales</taxon>
        <taxon>Kribbibacteriaceae</taxon>
        <taxon>Granulimonas</taxon>
    </lineage>
</organism>
<accession>A0AAV5B3P8</accession>
<proteinExistence type="predicted"/>
<comment type="caution">
    <text evidence="1">The sequence shown here is derived from an EMBL/GenBank/DDBJ whole genome shotgun (WGS) entry which is preliminary data.</text>
</comment>
<reference evidence="1" key="1">
    <citation type="journal article" date="2022" name="Int. J. Syst. Evol. Microbiol.">
        <title>Granulimonas faecalis gen. nov., sp. nov., and Leptogranulimonas caecicola gen. nov., sp. nov., novel lactate-producing Atopobiaceae bacteria isolated from mouse intestines, and an emended description of the family Atopobiaceae.</title>
        <authorList>
            <person name="Morinaga K."/>
            <person name="Kusada H."/>
            <person name="Sakamoto S."/>
            <person name="Murakami T."/>
            <person name="Toyoda A."/>
            <person name="Mori H."/>
            <person name="Meng X.Y."/>
            <person name="Takashino M."/>
            <person name="Murotomi K."/>
            <person name="Tamaki H."/>
        </authorList>
    </citation>
    <scope>NUCLEOTIDE SEQUENCE</scope>
    <source>
        <strain evidence="1">OPF53</strain>
    </source>
</reference>
<sequence>MIAMFAVISVIDEDCTERVCLCDSECRAYDIAHHMSVLEGVPCKVVRTPSPWGAARKAKEAIRGHLDRGVSGGGAVGGLA</sequence>
<evidence type="ECO:0000313" key="2">
    <source>
        <dbReference type="Proteomes" id="UP001055025"/>
    </source>
</evidence>
<protein>
    <submittedName>
        <fullName evidence="1">Uncharacterized protein</fullName>
    </submittedName>
</protein>
<keyword evidence="2" id="KW-1185">Reference proteome</keyword>